<protein>
    <submittedName>
        <fullName evidence="1">Uncharacterized protein</fullName>
    </submittedName>
</protein>
<name>A0A7W7EVN0_9SPHN</name>
<gene>
    <name evidence="1" type="ORF">GGR37_003516</name>
</gene>
<keyword evidence="2" id="KW-1185">Reference proteome</keyword>
<reference evidence="1 2" key="1">
    <citation type="submission" date="2020-08" db="EMBL/GenBank/DDBJ databases">
        <title>Genomic Encyclopedia of Type Strains, Phase IV (KMG-IV): sequencing the most valuable type-strain genomes for metagenomic binning, comparative biology and taxonomic classification.</title>
        <authorList>
            <person name="Goeker M."/>
        </authorList>
    </citation>
    <scope>NUCLEOTIDE SEQUENCE [LARGE SCALE GENOMIC DNA]</scope>
    <source>
        <strain evidence="1 2">DSM 17507</strain>
    </source>
</reference>
<dbReference type="OrthoDB" id="7509847at2"/>
<organism evidence="1 2">
    <name type="scientific">Novosphingobium taihuense</name>
    <dbReference type="NCBI Taxonomy" id="260085"/>
    <lineage>
        <taxon>Bacteria</taxon>
        <taxon>Pseudomonadati</taxon>
        <taxon>Pseudomonadota</taxon>
        <taxon>Alphaproteobacteria</taxon>
        <taxon>Sphingomonadales</taxon>
        <taxon>Sphingomonadaceae</taxon>
        <taxon>Novosphingobium</taxon>
    </lineage>
</organism>
<sequence length="64" mass="6832">MNQTVTRRKVTKMYTARFFSTQLGRASLASIGAMVVMCCFALTQQVNAVPTVMASSAAITGELA</sequence>
<evidence type="ECO:0000313" key="2">
    <source>
        <dbReference type="Proteomes" id="UP000538566"/>
    </source>
</evidence>
<dbReference type="RefSeq" id="WP_144906617.1">
    <property type="nucleotide sequence ID" value="NZ_JACHOA010000007.1"/>
</dbReference>
<comment type="caution">
    <text evidence="1">The sequence shown here is derived from an EMBL/GenBank/DDBJ whole genome shotgun (WGS) entry which is preliminary data.</text>
</comment>
<dbReference type="EMBL" id="JACHOA010000007">
    <property type="protein sequence ID" value="MBB4615226.1"/>
    <property type="molecule type" value="Genomic_DNA"/>
</dbReference>
<accession>A0A7W7EVN0</accession>
<evidence type="ECO:0000313" key="1">
    <source>
        <dbReference type="EMBL" id="MBB4615226.1"/>
    </source>
</evidence>
<proteinExistence type="predicted"/>
<dbReference type="AlphaFoldDB" id="A0A7W7EVN0"/>
<dbReference type="Proteomes" id="UP000538566">
    <property type="component" value="Unassembled WGS sequence"/>
</dbReference>